<dbReference type="Proteomes" id="UP000294901">
    <property type="component" value="Unassembled WGS sequence"/>
</dbReference>
<evidence type="ECO:0000256" key="1">
    <source>
        <dbReference type="PIRSR" id="PIRSR613078-1"/>
    </source>
</evidence>
<feature type="binding site" evidence="2">
    <location>
        <position position="58"/>
    </location>
    <ligand>
        <name>substrate</name>
    </ligand>
</feature>
<proteinExistence type="predicted"/>
<dbReference type="InterPro" id="IPR050275">
    <property type="entry name" value="PGM_Phosphatase"/>
</dbReference>
<sequence length="190" mass="20754">MGEIVLVRHGQTEWSANGRHTSYTDLDLTADGERQARAVAERIEGRRFAAVISSPRRRALRTAELAGLAVTETTEDLAEWNYGEYEGITSATIHETDPDWWLFRDGAPGGESPEQIGERIDRVLEKVRPLLGDGDVALIGHGHALRVVGARWLGLPAEYGGRLKLGTATLSVLGFDHGRTAIDVWNSPCG</sequence>
<reference evidence="3 4" key="1">
    <citation type="submission" date="2019-03" db="EMBL/GenBank/DDBJ databases">
        <title>Sequencing the genomes of 1000 actinobacteria strains.</title>
        <authorList>
            <person name="Klenk H.-P."/>
        </authorList>
    </citation>
    <scope>NUCLEOTIDE SEQUENCE [LARGE SCALE GENOMIC DNA]</scope>
    <source>
        <strain evidence="3 4">DSM 43805</strain>
    </source>
</reference>
<dbReference type="PANTHER" id="PTHR48100:SF15">
    <property type="entry name" value="SEDOHEPTULOSE 1,7-BISPHOSPHATASE"/>
    <property type="match status" value="1"/>
</dbReference>
<keyword evidence="4" id="KW-1185">Reference proteome</keyword>
<evidence type="ECO:0000313" key="3">
    <source>
        <dbReference type="EMBL" id="TDO42546.1"/>
    </source>
</evidence>
<dbReference type="EMBL" id="SNWR01000001">
    <property type="protein sequence ID" value="TDO42546.1"/>
    <property type="molecule type" value="Genomic_DNA"/>
</dbReference>
<dbReference type="OrthoDB" id="4697614at2"/>
<dbReference type="InterPro" id="IPR013078">
    <property type="entry name" value="His_Pase_superF_clade-1"/>
</dbReference>
<dbReference type="Pfam" id="PF00300">
    <property type="entry name" value="His_Phos_1"/>
    <property type="match status" value="1"/>
</dbReference>
<dbReference type="PANTHER" id="PTHR48100">
    <property type="entry name" value="BROAD-SPECIFICITY PHOSPHATASE YOR283W-RELATED"/>
    <property type="match status" value="1"/>
</dbReference>
<dbReference type="PIRSF" id="PIRSF000709">
    <property type="entry name" value="6PFK_2-Ptase"/>
    <property type="match status" value="1"/>
</dbReference>
<feature type="active site" description="Tele-phosphohistidine intermediate" evidence="1">
    <location>
        <position position="9"/>
    </location>
</feature>
<dbReference type="RefSeq" id="WP_133876421.1">
    <property type="nucleotide sequence ID" value="NZ_BOMD01000088.1"/>
</dbReference>
<organism evidence="3 4">
    <name type="scientific">Paractinoplanes brasiliensis</name>
    <dbReference type="NCBI Taxonomy" id="52695"/>
    <lineage>
        <taxon>Bacteria</taxon>
        <taxon>Bacillati</taxon>
        <taxon>Actinomycetota</taxon>
        <taxon>Actinomycetes</taxon>
        <taxon>Micromonosporales</taxon>
        <taxon>Micromonosporaceae</taxon>
        <taxon>Paractinoplanes</taxon>
    </lineage>
</organism>
<evidence type="ECO:0000313" key="4">
    <source>
        <dbReference type="Proteomes" id="UP000294901"/>
    </source>
</evidence>
<dbReference type="GO" id="GO:0016791">
    <property type="term" value="F:phosphatase activity"/>
    <property type="evidence" value="ECO:0007669"/>
    <property type="project" value="TreeGrafter"/>
</dbReference>
<dbReference type="AlphaFoldDB" id="A0A4R6K4B3"/>
<name>A0A4R6K4B3_9ACTN</name>
<comment type="caution">
    <text evidence="3">The sequence shown here is derived from an EMBL/GenBank/DDBJ whole genome shotgun (WGS) entry which is preliminary data.</text>
</comment>
<protein>
    <submittedName>
        <fullName evidence="3">Putative phosphoglycerate mutase</fullName>
    </submittedName>
</protein>
<dbReference type="CDD" id="cd07067">
    <property type="entry name" value="HP_PGM_like"/>
    <property type="match status" value="1"/>
</dbReference>
<feature type="active site" description="Proton donor/acceptor" evidence="1">
    <location>
        <position position="79"/>
    </location>
</feature>
<dbReference type="InterPro" id="IPR029033">
    <property type="entry name" value="His_PPase_superfam"/>
</dbReference>
<dbReference type="Gene3D" id="3.40.50.1240">
    <property type="entry name" value="Phosphoglycerate mutase-like"/>
    <property type="match status" value="1"/>
</dbReference>
<accession>A0A4R6K4B3</accession>
<dbReference type="SMART" id="SM00855">
    <property type="entry name" value="PGAM"/>
    <property type="match status" value="1"/>
</dbReference>
<dbReference type="SUPFAM" id="SSF53254">
    <property type="entry name" value="Phosphoglycerate mutase-like"/>
    <property type="match status" value="1"/>
</dbReference>
<feature type="binding site" evidence="2">
    <location>
        <begin position="79"/>
        <end position="82"/>
    </location>
    <ligand>
        <name>substrate</name>
    </ligand>
</feature>
<evidence type="ECO:0000256" key="2">
    <source>
        <dbReference type="PIRSR" id="PIRSR613078-2"/>
    </source>
</evidence>
<gene>
    <name evidence="3" type="ORF">C8E87_6319</name>
</gene>